<proteinExistence type="predicted"/>
<gene>
    <name evidence="1" type="ORF">HHT355_1413</name>
</gene>
<keyword evidence="2" id="KW-1185">Reference proteome</keyword>
<dbReference type="AlphaFoldDB" id="A0A0H5SGM9"/>
<sequence length="50" mass="6011">MNEKLRNLIIDAYYNCYNAAEVAELYAQILHVNQQLMEEYMDRLTQNDIK</sequence>
<evidence type="ECO:0000313" key="2">
    <source>
        <dbReference type="Proteomes" id="UP000236497"/>
    </source>
</evidence>
<reference evidence="1 2" key="1">
    <citation type="submission" date="2015-06" db="EMBL/GenBank/DDBJ databases">
        <authorList>
            <person name="Wibberg Daniel"/>
        </authorList>
    </citation>
    <scope>NUCLEOTIDE SEQUENCE [LARGE SCALE GENOMIC DNA]</scope>
    <source>
        <strain evidence="1 2">T3/55T</strain>
    </source>
</reference>
<accession>A0A0H5SGM9</accession>
<name>A0A0H5SGM9_HERHM</name>
<protein>
    <submittedName>
        <fullName evidence="1">Uncharacterized protein</fullName>
    </submittedName>
</protein>
<evidence type="ECO:0000313" key="1">
    <source>
        <dbReference type="EMBL" id="CRZ34614.1"/>
    </source>
</evidence>
<dbReference type="RefSeq" id="WP_158245914.1">
    <property type="nucleotide sequence ID" value="NZ_CVTD020000015.1"/>
</dbReference>
<organism evidence="1 2">
    <name type="scientific">Herbinix hemicellulosilytica</name>
    <dbReference type="NCBI Taxonomy" id="1564487"/>
    <lineage>
        <taxon>Bacteria</taxon>
        <taxon>Bacillati</taxon>
        <taxon>Bacillota</taxon>
        <taxon>Clostridia</taxon>
        <taxon>Lachnospirales</taxon>
        <taxon>Lachnospiraceae</taxon>
        <taxon>Herbinix</taxon>
    </lineage>
</organism>
<dbReference type="EMBL" id="CVTD020000015">
    <property type="protein sequence ID" value="CRZ34614.1"/>
    <property type="molecule type" value="Genomic_DNA"/>
</dbReference>
<dbReference type="Proteomes" id="UP000236497">
    <property type="component" value="Unassembled WGS sequence"/>
</dbReference>